<evidence type="ECO:0000313" key="12">
    <source>
        <dbReference type="EMBL" id="EPS73003.1"/>
    </source>
</evidence>
<evidence type="ECO:0000256" key="9">
    <source>
        <dbReference type="ARBA" id="ARBA00023264"/>
    </source>
</evidence>
<gene>
    <name evidence="12" type="ORF">M569_01754</name>
</gene>
<comment type="pathway">
    <text evidence="1">Phospholipid metabolism; CDP-diacylglycerol biosynthesis; CDP-diacylglycerol from sn-glycerol 3-phosphate: step 1/3.</text>
</comment>
<keyword evidence="7" id="KW-0443">Lipid metabolism</keyword>
<dbReference type="Proteomes" id="UP000015453">
    <property type="component" value="Unassembled WGS sequence"/>
</dbReference>
<dbReference type="GO" id="GO:0016024">
    <property type="term" value="P:CDP-diacylglycerol biosynthetic process"/>
    <property type="evidence" value="ECO:0007669"/>
    <property type="project" value="UniProtKB-UniPathway"/>
</dbReference>
<sequence length="163" mass="18727">EIPRPLTFLDVRSERELLLGIQKEAEAGRLPSNIAIGMEELYYNYRDAVFQSGLPDAHHIVLSNMTVVLERIFMDVQDPFQFSPHHEAIREPFDYYMFGQKYIAPLIDFRNSFVGNVSFFNEMEQKLRQGENVILISNHQTEADPAVIALLLESTTPLIAENL</sequence>
<feature type="non-terminal residue" evidence="12">
    <location>
        <position position="1"/>
    </location>
</feature>
<dbReference type="EMBL" id="AUSU01000606">
    <property type="protein sequence ID" value="EPS73003.1"/>
    <property type="molecule type" value="Genomic_DNA"/>
</dbReference>
<dbReference type="GO" id="GO:0004366">
    <property type="term" value="F:glycerol-3-phosphate O-acyltransferase activity"/>
    <property type="evidence" value="ECO:0007669"/>
    <property type="project" value="UniProtKB-EC"/>
</dbReference>
<dbReference type="InterPro" id="IPR023083">
    <property type="entry name" value="G3P_O-acylTrfase_N"/>
</dbReference>
<organism evidence="12 13">
    <name type="scientific">Genlisea aurea</name>
    <dbReference type="NCBI Taxonomy" id="192259"/>
    <lineage>
        <taxon>Eukaryota</taxon>
        <taxon>Viridiplantae</taxon>
        <taxon>Streptophyta</taxon>
        <taxon>Embryophyta</taxon>
        <taxon>Tracheophyta</taxon>
        <taxon>Spermatophyta</taxon>
        <taxon>Magnoliopsida</taxon>
        <taxon>eudicotyledons</taxon>
        <taxon>Gunneridae</taxon>
        <taxon>Pentapetalae</taxon>
        <taxon>asterids</taxon>
        <taxon>lamiids</taxon>
        <taxon>Lamiales</taxon>
        <taxon>Lentibulariaceae</taxon>
        <taxon>Genlisea</taxon>
    </lineage>
</organism>
<evidence type="ECO:0000256" key="2">
    <source>
        <dbReference type="ARBA" id="ARBA00005189"/>
    </source>
</evidence>
<dbReference type="Gene3D" id="3.40.1130.10">
    <property type="entry name" value="Glycerol-3-phosphate (1)-acyltransferase"/>
    <property type="match status" value="1"/>
</dbReference>
<comment type="pathway">
    <text evidence="2">Lipid metabolism.</text>
</comment>
<evidence type="ECO:0000313" key="13">
    <source>
        <dbReference type="Proteomes" id="UP000015453"/>
    </source>
</evidence>
<accession>S8EAT5</accession>
<evidence type="ECO:0000256" key="5">
    <source>
        <dbReference type="ARBA" id="ARBA00022516"/>
    </source>
</evidence>
<evidence type="ECO:0000256" key="1">
    <source>
        <dbReference type="ARBA" id="ARBA00004765"/>
    </source>
</evidence>
<dbReference type="GO" id="GO:0009570">
    <property type="term" value="C:chloroplast stroma"/>
    <property type="evidence" value="ECO:0007669"/>
    <property type="project" value="TreeGrafter"/>
</dbReference>
<proteinExistence type="inferred from homology"/>
<keyword evidence="6" id="KW-0808">Transferase</keyword>
<evidence type="ECO:0000256" key="7">
    <source>
        <dbReference type="ARBA" id="ARBA00023098"/>
    </source>
</evidence>
<comment type="similarity">
    <text evidence="3">Belongs to the GPAT/DAPAT family.</text>
</comment>
<feature type="domain" description="Glycerol-3-phosphate O-acyltransferase alpha-helical bundle N-terminal" evidence="11">
    <location>
        <begin position="7"/>
        <end position="80"/>
    </location>
</feature>
<evidence type="ECO:0000256" key="8">
    <source>
        <dbReference type="ARBA" id="ARBA00023209"/>
    </source>
</evidence>
<evidence type="ECO:0000256" key="4">
    <source>
        <dbReference type="ARBA" id="ARBA00013113"/>
    </source>
</evidence>
<dbReference type="InterPro" id="IPR016222">
    <property type="entry name" value="G3P_O-acylTrfase_chlp"/>
</dbReference>
<evidence type="ECO:0000256" key="6">
    <source>
        <dbReference type="ARBA" id="ARBA00022679"/>
    </source>
</evidence>
<evidence type="ECO:0000256" key="10">
    <source>
        <dbReference type="ARBA" id="ARBA00023315"/>
    </source>
</evidence>
<feature type="non-terminal residue" evidence="12">
    <location>
        <position position="163"/>
    </location>
</feature>
<keyword evidence="8" id="KW-0594">Phospholipid biosynthesis</keyword>
<evidence type="ECO:0000259" key="11">
    <source>
        <dbReference type="Pfam" id="PF14829"/>
    </source>
</evidence>
<evidence type="ECO:0000256" key="3">
    <source>
        <dbReference type="ARBA" id="ARBA00007937"/>
    </source>
</evidence>
<dbReference type="Pfam" id="PF14829">
    <property type="entry name" value="GPAT_N"/>
    <property type="match status" value="1"/>
</dbReference>
<dbReference type="PANTHER" id="PTHR35695:SF1">
    <property type="entry name" value="GLYCEROL-3-PHOSPHATE ACYLTRANSFERASE, CHLOROPLASTIC"/>
    <property type="match status" value="1"/>
</dbReference>
<dbReference type="Gene3D" id="1.10.1200.50">
    <property type="entry name" value="Glycerol-3-phosphate acyltransferase, alpha helical bundle, N-terminal"/>
    <property type="match status" value="1"/>
</dbReference>
<keyword evidence="10" id="KW-0012">Acyltransferase</keyword>
<dbReference type="PANTHER" id="PTHR35695">
    <property type="entry name" value="GLYCEROL-3-PHOSPHATE ACYLTRANSFERASE, CHLOROPLASTIC"/>
    <property type="match status" value="1"/>
</dbReference>
<name>S8EAT5_9LAMI</name>
<keyword evidence="5" id="KW-0444">Lipid biosynthesis</keyword>
<protein>
    <recommendedName>
        <fullName evidence="4">glycerol-3-phosphate 1-O-acyltransferase</fullName>
        <ecNumber evidence="4">2.3.1.15</ecNumber>
    </recommendedName>
</protein>
<dbReference type="OrthoDB" id="524544at2759"/>
<comment type="caution">
    <text evidence="12">The sequence shown here is derived from an EMBL/GenBank/DDBJ whole genome shotgun (WGS) entry which is preliminary data.</text>
</comment>
<dbReference type="GO" id="GO:0006655">
    <property type="term" value="P:phosphatidylglycerol biosynthetic process"/>
    <property type="evidence" value="ECO:0007669"/>
    <property type="project" value="TreeGrafter"/>
</dbReference>
<dbReference type="InterPro" id="IPR038114">
    <property type="entry name" value="GPAT_N_sf"/>
</dbReference>
<dbReference type="AlphaFoldDB" id="S8EAT5"/>
<keyword evidence="13" id="KW-1185">Reference proteome</keyword>
<dbReference type="SUPFAM" id="SSF69593">
    <property type="entry name" value="Glycerol-3-phosphate (1)-acyltransferase"/>
    <property type="match status" value="1"/>
</dbReference>
<reference evidence="12 13" key="1">
    <citation type="journal article" date="2013" name="BMC Genomics">
        <title>The miniature genome of a carnivorous plant Genlisea aurea contains a low number of genes and short non-coding sequences.</title>
        <authorList>
            <person name="Leushkin E.V."/>
            <person name="Sutormin R.A."/>
            <person name="Nabieva E.R."/>
            <person name="Penin A.A."/>
            <person name="Kondrashov A.S."/>
            <person name="Logacheva M.D."/>
        </authorList>
    </citation>
    <scope>NUCLEOTIDE SEQUENCE [LARGE SCALE GENOMIC DNA]</scope>
</reference>
<keyword evidence="9" id="KW-1208">Phospholipid metabolism</keyword>
<dbReference type="UniPathway" id="UPA00557">
    <property type="reaction ID" value="UER00612"/>
</dbReference>
<dbReference type="EC" id="2.3.1.15" evidence="4"/>